<dbReference type="Gene3D" id="3.40.50.150">
    <property type="entry name" value="Vaccinia Virus protein VP39"/>
    <property type="match status" value="1"/>
</dbReference>
<feature type="region of interest" description="Disordered" evidence="3">
    <location>
        <begin position="223"/>
        <end position="246"/>
    </location>
</feature>
<evidence type="ECO:0000259" key="4">
    <source>
        <dbReference type="Pfam" id="PF13649"/>
    </source>
</evidence>
<keyword evidence="6" id="KW-1185">Reference proteome</keyword>
<keyword evidence="1 5" id="KW-0489">Methyltransferase</keyword>
<dbReference type="PANTHER" id="PTHR43861:SF1">
    <property type="entry name" value="TRANS-ACONITATE 2-METHYLTRANSFERASE"/>
    <property type="match status" value="1"/>
</dbReference>
<evidence type="ECO:0000256" key="2">
    <source>
        <dbReference type="ARBA" id="ARBA00022679"/>
    </source>
</evidence>
<protein>
    <submittedName>
        <fullName evidence="5">Methyltransferase</fullName>
    </submittedName>
</protein>
<evidence type="ECO:0000256" key="3">
    <source>
        <dbReference type="SAM" id="MobiDB-lite"/>
    </source>
</evidence>
<keyword evidence="2 5" id="KW-0808">Transferase</keyword>
<dbReference type="Pfam" id="PF13649">
    <property type="entry name" value="Methyltransf_25"/>
    <property type="match status" value="1"/>
</dbReference>
<accession>A0A511D866</accession>
<sequence length="246" mass="26328">MIESAYLSETRSGYDAVAGPYAETFRSALDDSPLDRALLAGFAELVANRHPGGQLVEVGSGPGRVAAYLRALGMSIRGIDLSSAMVDLARREHPEITFDVGEMGALDAFDSSLAGLVAWYSINHVPPAHLPAVFTEFHRVLEDGGHLLLAFQVGDDVLHFDEAFGHQVSLDFRRLQPDTVTALLDDAGFELTAQLVRAPGPASAAASIPQAFLIACRRPPATDRAVPTPAPCVPLSLDPRSTDEWQ</sequence>
<evidence type="ECO:0000313" key="5">
    <source>
        <dbReference type="EMBL" id="GEL20991.1"/>
    </source>
</evidence>
<dbReference type="CDD" id="cd02440">
    <property type="entry name" value="AdoMet_MTases"/>
    <property type="match status" value="1"/>
</dbReference>
<dbReference type="PANTHER" id="PTHR43861">
    <property type="entry name" value="TRANS-ACONITATE 2-METHYLTRANSFERASE-RELATED"/>
    <property type="match status" value="1"/>
</dbReference>
<reference evidence="5 6" key="1">
    <citation type="submission" date="2019-07" db="EMBL/GenBank/DDBJ databases">
        <title>Whole genome shotgun sequence of Pseudonocardia asaccharolytica NBRC 16224.</title>
        <authorList>
            <person name="Hosoyama A."/>
            <person name="Uohara A."/>
            <person name="Ohji S."/>
            <person name="Ichikawa N."/>
        </authorList>
    </citation>
    <scope>NUCLEOTIDE SEQUENCE [LARGE SCALE GENOMIC DNA]</scope>
    <source>
        <strain evidence="5 6">NBRC 16224</strain>
    </source>
</reference>
<dbReference type="RefSeq" id="WP_084796442.1">
    <property type="nucleotide sequence ID" value="NZ_AUII01000060.1"/>
</dbReference>
<dbReference type="InterPro" id="IPR041698">
    <property type="entry name" value="Methyltransf_25"/>
</dbReference>
<name>A0A511D866_9PSEU</name>
<dbReference type="OrthoDB" id="9805171at2"/>
<evidence type="ECO:0000256" key="1">
    <source>
        <dbReference type="ARBA" id="ARBA00022603"/>
    </source>
</evidence>
<dbReference type="Proteomes" id="UP000321328">
    <property type="component" value="Unassembled WGS sequence"/>
</dbReference>
<dbReference type="SUPFAM" id="SSF53335">
    <property type="entry name" value="S-adenosyl-L-methionine-dependent methyltransferases"/>
    <property type="match status" value="1"/>
</dbReference>
<organism evidence="5 6">
    <name type="scientific">Pseudonocardia asaccharolytica DSM 44247 = NBRC 16224</name>
    <dbReference type="NCBI Taxonomy" id="1123024"/>
    <lineage>
        <taxon>Bacteria</taxon>
        <taxon>Bacillati</taxon>
        <taxon>Actinomycetota</taxon>
        <taxon>Actinomycetes</taxon>
        <taxon>Pseudonocardiales</taxon>
        <taxon>Pseudonocardiaceae</taxon>
        <taxon>Pseudonocardia</taxon>
    </lineage>
</organism>
<dbReference type="AlphaFoldDB" id="A0A511D866"/>
<comment type="caution">
    <text evidence="5">The sequence shown here is derived from an EMBL/GenBank/DDBJ whole genome shotgun (WGS) entry which is preliminary data.</text>
</comment>
<dbReference type="GO" id="GO:0008168">
    <property type="term" value="F:methyltransferase activity"/>
    <property type="evidence" value="ECO:0007669"/>
    <property type="project" value="UniProtKB-KW"/>
</dbReference>
<feature type="domain" description="Methyltransferase" evidence="4">
    <location>
        <begin position="56"/>
        <end position="145"/>
    </location>
</feature>
<evidence type="ECO:0000313" key="6">
    <source>
        <dbReference type="Proteomes" id="UP000321328"/>
    </source>
</evidence>
<dbReference type="EMBL" id="BJVI01000130">
    <property type="protein sequence ID" value="GEL20991.1"/>
    <property type="molecule type" value="Genomic_DNA"/>
</dbReference>
<proteinExistence type="predicted"/>
<dbReference type="InterPro" id="IPR029063">
    <property type="entry name" value="SAM-dependent_MTases_sf"/>
</dbReference>
<gene>
    <name evidence="5" type="ORF">PA7_48280</name>
</gene>
<dbReference type="GO" id="GO:0032259">
    <property type="term" value="P:methylation"/>
    <property type="evidence" value="ECO:0007669"/>
    <property type="project" value="UniProtKB-KW"/>
</dbReference>
<dbReference type="STRING" id="1123024.GCA_000423625_04999"/>